<dbReference type="Gene3D" id="3.30.565.10">
    <property type="entry name" value="Histidine kinase-like ATPase, C-terminal domain"/>
    <property type="match status" value="1"/>
</dbReference>
<dbReference type="CDD" id="cd06225">
    <property type="entry name" value="HAMP"/>
    <property type="match status" value="1"/>
</dbReference>
<evidence type="ECO:0000256" key="5">
    <source>
        <dbReference type="ARBA" id="ARBA00022679"/>
    </source>
</evidence>
<dbReference type="InterPro" id="IPR005467">
    <property type="entry name" value="His_kinase_dom"/>
</dbReference>
<reference evidence="14" key="1">
    <citation type="submission" date="2023-01" db="EMBL/GenBank/DDBJ databases">
        <title>Genome analysis of 13 Lactobacillus isolated from gut of wild boar.</title>
        <authorList>
            <person name="Papp P."/>
            <person name="Libisch B."/>
            <person name="Nagy T."/>
            <person name="Olasz F."/>
        </authorList>
    </citation>
    <scope>NUCLEOTIDE SEQUENCE</scope>
    <source>
        <strain evidence="14">F146</strain>
    </source>
</reference>
<feature type="transmembrane region" description="Helical" evidence="11">
    <location>
        <begin position="9"/>
        <end position="29"/>
    </location>
</feature>
<organism evidence="14 15">
    <name type="scientific">Limosilactobacillus mucosae</name>
    <name type="common">Lactobacillus mucosae</name>
    <dbReference type="NCBI Taxonomy" id="97478"/>
    <lineage>
        <taxon>Bacteria</taxon>
        <taxon>Bacillati</taxon>
        <taxon>Bacillota</taxon>
        <taxon>Bacilli</taxon>
        <taxon>Lactobacillales</taxon>
        <taxon>Lactobacillaceae</taxon>
        <taxon>Limosilactobacillus</taxon>
    </lineage>
</organism>
<dbReference type="GO" id="GO:0009927">
    <property type="term" value="F:histidine phosphotransfer kinase activity"/>
    <property type="evidence" value="ECO:0007669"/>
    <property type="project" value="TreeGrafter"/>
</dbReference>
<keyword evidence="6 14" id="KW-0418">Kinase</keyword>
<dbReference type="AlphaFoldDB" id="A0AAJ1M8L6"/>
<evidence type="ECO:0000313" key="14">
    <source>
        <dbReference type="EMBL" id="MDC2829377.1"/>
    </source>
</evidence>
<dbReference type="SUPFAM" id="SSF55874">
    <property type="entry name" value="ATPase domain of HSP90 chaperone/DNA topoisomerase II/histidine kinase"/>
    <property type="match status" value="1"/>
</dbReference>
<accession>A0AAJ1M8L6</accession>
<keyword evidence="11" id="KW-0812">Transmembrane</keyword>
<dbReference type="InterPro" id="IPR003660">
    <property type="entry name" value="HAMP_dom"/>
</dbReference>
<comment type="catalytic activity">
    <reaction evidence="1">
        <text>ATP + protein L-histidine = ADP + protein N-phospho-L-histidine.</text>
        <dbReference type="EC" id="2.7.13.3"/>
    </reaction>
</comment>
<dbReference type="InterPro" id="IPR004358">
    <property type="entry name" value="Sig_transdc_His_kin-like_C"/>
</dbReference>
<evidence type="ECO:0000259" key="12">
    <source>
        <dbReference type="PROSITE" id="PS50109"/>
    </source>
</evidence>
<keyword evidence="7" id="KW-0902">Two-component regulatory system</keyword>
<evidence type="ECO:0000256" key="2">
    <source>
        <dbReference type="ARBA" id="ARBA00004370"/>
    </source>
</evidence>
<dbReference type="SUPFAM" id="SSF158472">
    <property type="entry name" value="HAMP domain-like"/>
    <property type="match status" value="1"/>
</dbReference>
<evidence type="ECO:0000256" key="3">
    <source>
        <dbReference type="ARBA" id="ARBA00012438"/>
    </source>
</evidence>
<evidence type="ECO:0000256" key="9">
    <source>
        <dbReference type="SAM" id="Coils"/>
    </source>
</evidence>
<name>A0AAJ1M8L6_LIMMU</name>
<evidence type="ECO:0000256" key="11">
    <source>
        <dbReference type="SAM" id="Phobius"/>
    </source>
</evidence>
<feature type="region of interest" description="Disordered" evidence="10">
    <location>
        <begin position="123"/>
        <end position="146"/>
    </location>
</feature>
<evidence type="ECO:0000256" key="1">
    <source>
        <dbReference type="ARBA" id="ARBA00000085"/>
    </source>
</evidence>
<comment type="subcellular location">
    <subcellularLocation>
        <location evidence="2">Membrane</location>
    </subcellularLocation>
</comment>
<evidence type="ECO:0000256" key="10">
    <source>
        <dbReference type="SAM" id="MobiDB-lite"/>
    </source>
</evidence>
<sequence>MKLLYRQMLSFFAVICTLLIIVTISFVNVTNRTLYTNTWRELQQDADSLIQDSIKYDQTTHQFKGLKTASLKSNASLLARQNVHFAIYSADHKKMFASNGYTAKLTKKEWQALKEGKTIQKKMDRPRLNISDKNKQKKSGPGPHPKMTDILRPYFYQGKLVAVVSIGTFVSTVEQSRHQIISNLLATFVIAMLVALVVSYLLARSSTQRISKMRRATHQIARGNYKVHIDTPGKDELDDLGRDFNQMADALQASQEEIRQQEERRRRFMADAAHEMRTPLTTINGLLEGLAYDAIPEEDKKHSIQLMQNDTRRLIRLVNDTLDYEKIRTNQISMDRKVFDATAVIDNLRAQLNKKAALQNDELVVDMPKVLRVYADYDRFVQIMFNIIQNAIQFTKNDKIEIAGRRLPKGAEFAVKDNGIGMTKEQTEKIWERFYKADRSRMNTQYGESGLGLAIVHHLVDLHGGTIKVQSKLGKGTTFTLFFPDREYAPHTITPQTTDEQQTAGQVEK</sequence>
<dbReference type="PANTHER" id="PTHR43047">
    <property type="entry name" value="TWO-COMPONENT HISTIDINE PROTEIN KINASE"/>
    <property type="match status" value="1"/>
</dbReference>
<proteinExistence type="predicted"/>
<feature type="compositionally biased region" description="Basic and acidic residues" evidence="10">
    <location>
        <begin position="123"/>
        <end position="134"/>
    </location>
</feature>
<dbReference type="SUPFAM" id="SSF47384">
    <property type="entry name" value="Homodimeric domain of signal transducing histidine kinase"/>
    <property type="match status" value="1"/>
</dbReference>
<dbReference type="EC" id="2.7.13.3" evidence="3"/>
<evidence type="ECO:0000256" key="4">
    <source>
        <dbReference type="ARBA" id="ARBA00022553"/>
    </source>
</evidence>
<dbReference type="GO" id="GO:0005886">
    <property type="term" value="C:plasma membrane"/>
    <property type="evidence" value="ECO:0007669"/>
    <property type="project" value="TreeGrafter"/>
</dbReference>
<gene>
    <name evidence="14" type="ORF">PO250_03455</name>
</gene>
<dbReference type="Gene3D" id="6.10.340.10">
    <property type="match status" value="1"/>
</dbReference>
<feature type="coiled-coil region" evidence="9">
    <location>
        <begin position="237"/>
        <end position="271"/>
    </location>
</feature>
<dbReference type="Pfam" id="PF00672">
    <property type="entry name" value="HAMP"/>
    <property type="match status" value="1"/>
</dbReference>
<dbReference type="InterPro" id="IPR003661">
    <property type="entry name" value="HisK_dim/P_dom"/>
</dbReference>
<dbReference type="PANTHER" id="PTHR43047:SF72">
    <property type="entry name" value="OSMOSENSING HISTIDINE PROTEIN KINASE SLN1"/>
    <property type="match status" value="1"/>
</dbReference>
<dbReference type="EMBL" id="JAQONE010000011">
    <property type="protein sequence ID" value="MDC2829377.1"/>
    <property type="molecule type" value="Genomic_DNA"/>
</dbReference>
<evidence type="ECO:0000256" key="8">
    <source>
        <dbReference type="ARBA" id="ARBA00023136"/>
    </source>
</evidence>
<dbReference type="Gene3D" id="1.10.287.130">
    <property type="match status" value="1"/>
</dbReference>
<feature type="region of interest" description="Disordered" evidence="10">
    <location>
        <begin position="490"/>
        <end position="509"/>
    </location>
</feature>
<dbReference type="SMART" id="SM00387">
    <property type="entry name" value="HATPase_c"/>
    <property type="match status" value="1"/>
</dbReference>
<evidence type="ECO:0000256" key="6">
    <source>
        <dbReference type="ARBA" id="ARBA00022777"/>
    </source>
</evidence>
<keyword evidence="9" id="KW-0175">Coiled coil</keyword>
<dbReference type="CDD" id="cd00082">
    <property type="entry name" value="HisKA"/>
    <property type="match status" value="1"/>
</dbReference>
<dbReference type="SMART" id="SM00304">
    <property type="entry name" value="HAMP"/>
    <property type="match status" value="1"/>
</dbReference>
<keyword evidence="5" id="KW-0808">Transferase</keyword>
<feature type="domain" description="Histidine kinase" evidence="12">
    <location>
        <begin position="271"/>
        <end position="487"/>
    </location>
</feature>
<evidence type="ECO:0000313" key="15">
    <source>
        <dbReference type="Proteomes" id="UP001220670"/>
    </source>
</evidence>
<dbReference type="InterPro" id="IPR036890">
    <property type="entry name" value="HATPase_C_sf"/>
</dbReference>
<dbReference type="InterPro" id="IPR003594">
    <property type="entry name" value="HATPase_dom"/>
</dbReference>
<protein>
    <recommendedName>
        <fullName evidence="3">histidine kinase</fullName>
        <ecNumber evidence="3">2.7.13.3</ecNumber>
    </recommendedName>
</protein>
<keyword evidence="11" id="KW-1133">Transmembrane helix</keyword>
<keyword evidence="4" id="KW-0597">Phosphoprotein</keyword>
<dbReference type="RefSeq" id="WP_169461222.1">
    <property type="nucleotide sequence ID" value="NZ_JAQOMV010000021.1"/>
</dbReference>
<dbReference type="PROSITE" id="PS50109">
    <property type="entry name" value="HIS_KIN"/>
    <property type="match status" value="1"/>
</dbReference>
<dbReference type="PROSITE" id="PS50885">
    <property type="entry name" value="HAMP"/>
    <property type="match status" value="1"/>
</dbReference>
<dbReference type="FunFam" id="1.10.287.130:FF:000001">
    <property type="entry name" value="Two-component sensor histidine kinase"/>
    <property type="match status" value="1"/>
</dbReference>
<dbReference type="GO" id="GO:0000155">
    <property type="term" value="F:phosphorelay sensor kinase activity"/>
    <property type="evidence" value="ECO:0007669"/>
    <property type="project" value="InterPro"/>
</dbReference>
<feature type="domain" description="HAMP" evidence="13">
    <location>
        <begin position="204"/>
        <end position="256"/>
    </location>
</feature>
<evidence type="ECO:0000256" key="7">
    <source>
        <dbReference type="ARBA" id="ARBA00023012"/>
    </source>
</evidence>
<comment type="caution">
    <text evidence="14">The sequence shown here is derived from an EMBL/GenBank/DDBJ whole genome shotgun (WGS) entry which is preliminary data.</text>
</comment>
<dbReference type="CDD" id="cd00075">
    <property type="entry name" value="HATPase"/>
    <property type="match status" value="1"/>
</dbReference>
<feature type="transmembrane region" description="Helical" evidence="11">
    <location>
        <begin position="180"/>
        <end position="203"/>
    </location>
</feature>
<dbReference type="PRINTS" id="PR00344">
    <property type="entry name" value="BCTRLSENSOR"/>
</dbReference>
<evidence type="ECO:0000259" key="13">
    <source>
        <dbReference type="PROSITE" id="PS50885"/>
    </source>
</evidence>
<dbReference type="SMART" id="SM00388">
    <property type="entry name" value="HisKA"/>
    <property type="match status" value="1"/>
</dbReference>
<dbReference type="InterPro" id="IPR036097">
    <property type="entry name" value="HisK_dim/P_sf"/>
</dbReference>
<dbReference type="Proteomes" id="UP001220670">
    <property type="component" value="Unassembled WGS sequence"/>
</dbReference>
<dbReference type="FunFam" id="3.30.565.10:FF:000006">
    <property type="entry name" value="Sensor histidine kinase WalK"/>
    <property type="match status" value="1"/>
</dbReference>
<feature type="compositionally biased region" description="Polar residues" evidence="10">
    <location>
        <begin position="493"/>
        <end position="509"/>
    </location>
</feature>
<dbReference type="Pfam" id="PF02518">
    <property type="entry name" value="HATPase_c"/>
    <property type="match status" value="1"/>
</dbReference>
<dbReference type="Pfam" id="PF00512">
    <property type="entry name" value="HisKA"/>
    <property type="match status" value="1"/>
</dbReference>
<keyword evidence="8 11" id="KW-0472">Membrane</keyword>